<evidence type="ECO:0000313" key="2">
    <source>
        <dbReference type="EMBL" id="RDU70366.1"/>
    </source>
</evidence>
<reference evidence="2 3" key="1">
    <citation type="submission" date="2018-04" db="EMBL/GenBank/DDBJ databases">
        <title>Novel Campyloabacter and Helicobacter Species and Strains.</title>
        <authorList>
            <person name="Mannion A.J."/>
            <person name="Shen Z."/>
            <person name="Fox J.G."/>
        </authorList>
    </citation>
    <scope>NUCLEOTIDE SEQUENCE [LARGE SCALE GENOMIC DNA]</scope>
    <source>
        <strain evidence="2 3">MIT 04-9366</strain>
    </source>
</reference>
<protein>
    <recommendedName>
        <fullName evidence="4">Lipoprotein</fullName>
    </recommendedName>
</protein>
<dbReference type="OrthoDB" id="5422143at2"/>
<evidence type="ECO:0000313" key="3">
    <source>
        <dbReference type="Proteomes" id="UP000257045"/>
    </source>
</evidence>
<dbReference type="EMBL" id="NXLV01000010">
    <property type="protein sequence ID" value="RDU70366.1"/>
    <property type="molecule type" value="Genomic_DNA"/>
</dbReference>
<organism evidence="2 3">
    <name type="scientific">Helicobacter brantae</name>
    <dbReference type="NCBI Taxonomy" id="375927"/>
    <lineage>
        <taxon>Bacteria</taxon>
        <taxon>Pseudomonadati</taxon>
        <taxon>Campylobacterota</taxon>
        <taxon>Epsilonproteobacteria</taxon>
        <taxon>Campylobacterales</taxon>
        <taxon>Helicobacteraceae</taxon>
        <taxon>Helicobacter</taxon>
    </lineage>
</organism>
<gene>
    <name evidence="2" type="ORF">CQA58_05905</name>
</gene>
<evidence type="ECO:0008006" key="4">
    <source>
        <dbReference type="Google" id="ProtNLM"/>
    </source>
</evidence>
<accession>A0A3D8IZF3</accession>
<evidence type="ECO:0000256" key="1">
    <source>
        <dbReference type="SAM" id="SignalP"/>
    </source>
</evidence>
<comment type="caution">
    <text evidence="2">The sequence shown here is derived from an EMBL/GenBank/DDBJ whole genome shotgun (WGS) entry which is preliminary data.</text>
</comment>
<feature type="signal peptide" evidence="1">
    <location>
        <begin position="1"/>
        <end position="25"/>
    </location>
</feature>
<keyword evidence="3" id="KW-1185">Reference proteome</keyword>
<dbReference type="Proteomes" id="UP000257045">
    <property type="component" value="Unassembled WGS sequence"/>
</dbReference>
<feature type="chain" id="PRO_5017774785" description="Lipoprotein" evidence="1">
    <location>
        <begin position="26"/>
        <end position="241"/>
    </location>
</feature>
<name>A0A3D8IZF3_9HELI</name>
<dbReference type="PROSITE" id="PS51257">
    <property type="entry name" value="PROKAR_LIPOPROTEIN"/>
    <property type="match status" value="1"/>
</dbReference>
<dbReference type="AlphaFoldDB" id="A0A3D8IZF3"/>
<proteinExistence type="predicted"/>
<sequence length="241" mass="25956">MRVKLTYSAMISTAALSLVGCGAFTDGVSDTALIPPSANYQANYVPLQPPTPMYGNMGNMMPQPQMSAPVTIVEDTTPRVQRVNNMVVDKIEVANLPEPVAPAPSVETQMAKPSQNQEMGEPLIPNSPMLTPSNIIELNAVGMGVAPETSVSPSQALALAKRAAIVDAYRQIGEKMYGIRVNGQDTVKDMMLQNSVVKTKVQALIRNAEITETVYKDGLCQVSMELKLDGKIWHKVLSGNL</sequence>
<keyword evidence="1" id="KW-0732">Signal</keyword>
<dbReference type="RefSeq" id="WP_115569801.1">
    <property type="nucleotide sequence ID" value="NZ_NXLV01000010.1"/>
</dbReference>